<feature type="domain" description="Penicillin-binding protein transpeptidase" evidence="1">
    <location>
        <begin position="50"/>
        <end position="383"/>
    </location>
</feature>
<dbReference type="PANTHER" id="PTHR30627">
    <property type="entry name" value="PEPTIDOGLYCAN D,D-TRANSPEPTIDASE"/>
    <property type="match status" value="1"/>
</dbReference>
<dbReference type="STRING" id="1802281.A3A44_03755"/>
<reference evidence="2 3" key="1">
    <citation type="journal article" date="2016" name="Nat. Commun.">
        <title>Thousands of microbial genomes shed light on interconnected biogeochemical processes in an aquifer system.</title>
        <authorList>
            <person name="Anantharaman K."/>
            <person name="Brown C.T."/>
            <person name="Hug L.A."/>
            <person name="Sharon I."/>
            <person name="Castelle C.J."/>
            <person name="Probst A.J."/>
            <person name="Thomas B.C."/>
            <person name="Singh A."/>
            <person name="Wilkins M.J."/>
            <person name="Karaoz U."/>
            <person name="Brodie E.L."/>
            <person name="Williams K.H."/>
            <person name="Hubbard S.S."/>
            <person name="Banfield J.F."/>
        </authorList>
    </citation>
    <scope>NUCLEOTIDE SEQUENCE [LARGE SCALE GENOMIC DNA]</scope>
</reference>
<organism evidence="2 3">
    <name type="scientific">Candidatus Sungbacteria bacterium RIFCSPLOWO2_01_FULL_60_25</name>
    <dbReference type="NCBI Taxonomy" id="1802281"/>
    <lineage>
        <taxon>Bacteria</taxon>
        <taxon>Candidatus Sungiibacteriota</taxon>
    </lineage>
</organism>
<evidence type="ECO:0000259" key="1">
    <source>
        <dbReference type="Pfam" id="PF00905"/>
    </source>
</evidence>
<dbReference type="GO" id="GO:0008658">
    <property type="term" value="F:penicillin binding"/>
    <property type="evidence" value="ECO:0007669"/>
    <property type="project" value="InterPro"/>
</dbReference>
<dbReference type="GO" id="GO:0071555">
    <property type="term" value="P:cell wall organization"/>
    <property type="evidence" value="ECO:0007669"/>
    <property type="project" value="TreeGrafter"/>
</dbReference>
<dbReference type="Proteomes" id="UP000178977">
    <property type="component" value="Unassembled WGS sequence"/>
</dbReference>
<dbReference type="Pfam" id="PF00905">
    <property type="entry name" value="Transpeptidase"/>
    <property type="match status" value="1"/>
</dbReference>
<comment type="caution">
    <text evidence="2">The sequence shown here is derived from an EMBL/GenBank/DDBJ whole genome shotgun (WGS) entry which is preliminary data.</text>
</comment>
<dbReference type="SUPFAM" id="SSF56601">
    <property type="entry name" value="beta-lactamase/transpeptidase-like"/>
    <property type="match status" value="1"/>
</dbReference>
<sequence>MDASGEARRERFIVKPDPGKDVVLEIDAGLQQFAAEALGRHVRAAGKRAGALVAVDPRDGAVRALVSYPSFDPNVFGRSAKRRDVEALFTNPAQPLYNRAISGGYPSGSTIKPILAAAALEEKIIDPKHAIFDPGYISVPNPFDPSKPTIFKDWKELGWVDMRRALAMSANVYFYTVGGGYGDIKGLGIERMKRYLERFGWGNTLGVDLPGEVPGLIPDPEKKKTLRPKDPIWRIGDTYITAIGQGDLQATPLQLAVSTAAIANGGTLWKPRVARAVVDEERRPIREFPPEMIRDRLAEPDSLRVVREGMRQAVTEGSASALNDLFFTSAGKTGTAQTGAIGKNHGWFIGFAPYETPELAISVLVEEGSGGATDAVPVAKEVLYYYFTHRDGNSPLTGNGATSTVNDQ</sequence>
<dbReference type="InterPro" id="IPR012338">
    <property type="entry name" value="Beta-lactam/transpept-like"/>
</dbReference>
<dbReference type="AlphaFoldDB" id="A0A1G2LEA0"/>
<dbReference type="PANTHER" id="PTHR30627:SF2">
    <property type="entry name" value="PEPTIDOGLYCAN D,D-TRANSPEPTIDASE MRDA"/>
    <property type="match status" value="1"/>
</dbReference>
<gene>
    <name evidence="2" type="ORF">A3A44_03755</name>
</gene>
<dbReference type="Gene3D" id="3.40.710.10">
    <property type="entry name" value="DD-peptidase/beta-lactamase superfamily"/>
    <property type="match status" value="1"/>
</dbReference>
<dbReference type="GO" id="GO:0005886">
    <property type="term" value="C:plasma membrane"/>
    <property type="evidence" value="ECO:0007669"/>
    <property type="project" value="TreeGrafter"/>
</dbReference>
<evidence type="ECO:0000313" key="2">
    <source>
        <dbReference type="EMBL" id="OHA09947.1"/>
    </source>
</evidence>
<evidence type="ECO:0000313" key="3">
    <source>
        <dbReference type="Proteomes" id="UP000178977"/>
    </source>
</evidence>
<accession>A0A1G2LEA0</accession>
<protein>
    <recommendedName>
        <fullName evidence="1">Penicillin-binding protein transpeptidase domain-containing protein</fullName>
    </recommendedName>
</protein>
<dbReference type="InterPro" id="IPR001460">
    <property type="entry name" value="PCN-bd_Tpept"/>
</dbReference>
<proteinExistence type="predicted"/>
<dbReference type="EMBL" id="MHQT01000009">
    <property type="protein sequence ID" value="OHA09947.1"/>
    <property type="molecule type" value="Genomic_DNA"/>
</dbReference>
<dbReference type="InterPro" id="IPR050515">
    <property type="entry name" value="Beta-lactam/transpept"/>
</dbReference>
<name>A0A1G2LEA0_9BACT</name>
<dbReference type="GO" id="GO:0071972">
    <property type="term" value="F:peptidoglycan L,D-transpeptidase activity"/>
    <property type="evidence" value="ECO:0007669"/>
    <property type="project" value="TreeGrafter"/>
</dbReference>